<evidence type="ECO:0000256" key="1">
    <source>
        <dbReference type="ARBA" id="ARBA00022491"/>
    </source>
</evidence>
<evidence type="ECO:0000256" key="6">
    <source>
        <dbReference type="SAM" id="MobiDB-lite"/>
    </source>
</evidence>
<gene>
    <name evidence="8" type="ORF">O0V09_08595</name>
</gene>
<dbReference type="SUPFAM" id="SSF48498">
    <property type="entry name" value="Tetracyclin repressor-like, C-terminal domain"/>
    <property type="match status" value="1"/>
</dbReference>
<feature type="DNA-binding region" description="H-T-H motif" evidence="5">
    <location>
        <begin position="60"/>
        <end position="79"/>
    </location>
</feature>
<dbReference type="InterPro" id="IPR001647">
    <property type="entry name" value="HTH_TetR"/>
</dbReference>
<dbReference type="PROSITE" id="PS50977">
    <property type="entry name" value="HTH_TETR_2"/>
    <property type="match status" value="1"/>
</dbReference>
<accession>A0A9J6RM45</accession>
<dbReference type="Pfam" id="PF00440">
    <property type="entry name" value="TetR_N"/>
    <property type="match status" value="1"/>
</dbReference>
<dbReference type="Pfam" id="PF13977">
    <property type="entry name" value="TetR_C_6"/>
    <property type="match status" value="1"/>
</dbReference>
<evidence type="ECO:0000313" key="8">
    <source>
        <dbReference type="EMBL" id="MCZ0865255.1"/>
    </source>
</evidence>
<dbReference type="PANTHER" id="PTHR43479">
    <property type="entry name" value="ACREF/ENVCD OPERON REPRESSOR-RELATED"/>
    <property type="match status" value="1"/>
</dbReference>
<dbReference type="Proteomes" id="UP001069090">
    <property type="component" value="Unassembled WGS sequence"/>
</dbReference>
<keyword evidence="3 5" id="KW-0238">DNA-binding</keyword>
<sequence>MTSTTADKKSGKAATKTSGKQSSKEKATRPAARKKGEKTRQAIIDEARRILVDEGYENFVLRRIAKNIGIQPGNIQYYYATKKELLWEVLTPEIDKYANTYEAVTQHGSSKSAKILAAVDFLLNDIKIKSTCNIWFTVWALAQHDDEVAEIMERFYDFYITALAKLLLSCDSNMSMHRARHLARIITALMDGMTNQIGYGKPHHPDTEGLENELRTSILHLVNLD</sequence>
<reference evidence="8 9" key="1">
    <citation type="submission" date="2022-12" db="EMBL/GenBank/DDBJ databases">
        <title>Dasania phycosphaerae sp. nov., isolated from particulate material of the south coast of Korea.</title>
        <authorList>
            <person name="Jiang Y."/>
        </authorList>
    </citation>
    <scope>NUCLEOTIDE SEQUENCE [LARGE SCALE GENOMIC DNA]</scope>
    <source>
        <strain evidence="8 9">GY-19</strain>
    </source>
</reference>
<evidence type="ECO:0000259" key="7">
    <source>
        <dbReference type="PROSITE" id="PS50977"/>
    </source>
</evidence>
<comment type="caution">
    <text evidence="8">The sequence shown here is derived from an EMBL/GenBank/DDBJ whole genome shotgun (WGS) entry which is preliminary data.</text>
</comment>
<feature type="domain" description="HTH tetR-type" evidence="7">
    <location>
        <begin position="37"/>
        <end position="97"/>
    </location>
</feature>
<keyword evidence="1" id="KW-0678">Repressor</keyword>
<keyword evidence="9" id="KW-1185">Reference proteome</keyword>
<evidence type="ECO:0000256" key="5">
    <source>
        <dbReference type="PROSITE-ProRule" id="PRU00335"/>
    </source>
</evidence>
<dbReference type="Gene3D" id="1.10.357.10">
    <property type="entry name" value="Tetracycline Repressor, domain 2"/>
    <property type="match status" value="1"/>
</dbReference>
<feature type="region of interest" description="Disordered" evidence="6">
    <location>
        <begin position="1"/>
        <end position="39"/>
    </location>
</feature>
<organism evidence="8 9">
    <name type="scientific">Dasania phycosphaerae</name>
    <dbReference type="NCBI Taxonomy" id="2950436"/>
    <lineage>
        <taxon>Bacteria</taxon>
        <taxon>Pseudomonadati</taxon>
        <taxon>Pseudomonadota</taxon>
        <taxon>Gammaproteobacteria</taxon>
        <taxon>Cellvibrionales</taxon>
        <taxon>Spongiibacteraceae</taxon>
        <taxon>Dasania</taxon>
    </lineage>
</organism>
<dbReference type="PANTHER" id="PTHR43479:SF11">
    <property type="entry name" value="ACREF_ENVCD OPERON REPRESSOR-RELATED"/>
    <property type="match status" value="1"/>
</dbReference>
<dbReference type="PRINTS" id="PR00455">
    <property type="entry name" value="HTHTETR"/>
</dbReference>
<dbReference type="InterPro" id="IPR009057">
    <property type="entry name" value="Homeodomain-like_sf"/>
</dbReference>
<name>A0A9J6RM45_9GAMM</name>
<evidence type="ECO:0000313" key="9">
    <source>
        <dbReference type="Proteomes" id="UP001069090"/>
    </source>
</evidence>
<evidence type="ECO:0000256" key="4">
    <source>
        <dbReference type="ARBA" id="ARBA00023163"/>
    </source>
</evidence>
<dbReference type="RefSeq" id="WP_258331402.1">
    <property type="nucleotide sequence ID" value="NZ_JAPTGG010000006.1"/>
</dbReference>
<feature type="compositionally biased region" description="Basic and acidic residues" evidence="6">
    <location>
        <begin position="1"/>
        <end position="10"/>
    </location>
</feature>
<proteinExistence type="predicted"/>
<evidence type="ECO:0000256" key="3">
    <source>
        <dbReference type="ARBA" id="ARBA00023125"/>
    </source>
</evidence>
<dbReference type="InterPro" id="IPR036271">
    <property type="entry name" value="Tet_transcr_reg_TetR-rel_C_sf"/>
</dbReference>
<dbReference type="GO" id="GO:0003677">
    <property type="term" value="F:DNA binding"/>
    <property type="evidence" value="ECO:0007669"/>
    <property type="project" value="UniProtKB-UniRule"/>
</dbReference>
<dbReference type="SUPFAM" id="SSF46689">
    <property type="entry name" value="Homeodomain-like"/>
    <property type="match status" value="1"/>
</dbReference>
<keyword evidence="4" id="KW-0804">Transcription</keyword>
<dbReference type="AlphaFoldDB" id="A0A9J6RM45"/>
<protein>
    <submittedName>
        <fullName evidence="8">TetR/AcrR family transcriptional regulator</fullName>
    </submittedName>
</protein>
<dbReference type="EMBL" id="JAPTGG010000006">
    <property type="protein sequence ID" value="MCZ0865255.1"/>
    <property type="molecule type" value="Genomic_DNA"/>
</dbReference>
<dbReference type="InterPro" id="IPR039538">
    <property type="entry name" value="BetI_C"/>
</dbReference>
<dbReference type="InterPro" id="IPR050624">
    <property type="entry name" value="HTH-type_Tx_Regulator"/>
</dbReference>
<evidence type="ECO:0000256" key="2">
    <source>
        <dbReference type="ARBA" id="ARBA00023015"/>
    </source>
</evidence>
<keyword evidence="2" id="KW-0805">Transcription regulation</keyword>